<protein>
    <submittedName>
        <fullName evidence="1">Uncharacterized protein</fullName>
    </submittedName>
</protein>
<proteinExistence type="predicted"/>
<dbReference type="AlphaFoldDB" id="A0A0A9GI35"/>
<reference evidence="1" key="2">
    <citation type="journal article" date="2015" name="Data Brief">
        <title>Shoot transcriptome of the giant reed, Arundo donax.</title>
        <authorList>
            <person name="Barrero R.A."/>
            <person name="Guerrero F.D."/>
            <person name="Moolhuijzen P."/>
            <person name="Goolsby J.A."/>
            <person name="Tidwell J."/>
            <person name="Bellgard S.E."/>
            <person name="Bellgard M.I."/>
        </authorList>
    </citation>
    <scope>NUCLEOTIDE SEQUENCE</scope>
    <source>
        <tissue evidence="1">Shoot tissue taken approximately 20 cm above the soil surface</tissue>
    </source>
</reference>
<dbReference type="EMBL" id="GBRH01177523">
    <property type="protein sequence ID" value="JAE20373.1"/>
    <property type="molecule type" value="Transcribed_RNA"/>
</dbReference>
<organism evidence="1">
    <name type="scientific">Arundo donax</name>
    <name type="common">Giant reed</name>
    <name type="synonym">Donax arundinaceus</name>
    <dbReference type="NCBI Taxonomy" id="35708"/>
    <lineage>
        <taxon>Eukaryota</taxon>
        <taxon>Viridiplantae</taxon>
        <taxon>Streptophyta</taxon>
        <taxon>Embryophyta</taxon>
        <taxon>Tracheophyta</taxon>
        <taxon>Spermatophyta</taxon>
        <taxon>Magnoliopsida</taxon>
        <taxon>Liliopsida</taxon>
        <taxon>Poales</taxon>
        <taxon>Poaceae</taxon>
        <taxon>PACMAD clade</taxon>
        <taxon>Arundinoideae</taxon>
        <taxon>Arundineae</taxon>
        <taxon>Arundo</taxon>
    </lineage>
</organism>
<evidence type="ECO:0000313" key="1">
    <source>
        <dbReference type="EMBL" id="JAE20373.1"/>
    </source>
</evidence>
<reference evidence="1" key="1">
    <citation type="submission" date="2014-09" db="EMBL/GenBank/DDBJ databases">
        <authorList>
            <person name="Magalhaes I.L.F."/>
            <person name="Oliveira U."/>
            <person name="Santos F.R."/>
            <person name="Vidigal T.H.D.A."/>
            <person name="Brescovit A.D."/>
            <person name="Santos A.J."/>
        </authorList>
    </citation>
    <scope>NUCLEOTIDE SEQUENCE</scope>
    <source>
        <tissue evidence="1">Shoot tissue taken approximately 20 cm above the soil surface</tissue>
    </source>
</reference>
<accession>A0A0A9GI35</accession>
<sequence length="33" mass="3673">MPNPSGKKQSASLCMGEKTRICRSRVDGDRRAH</sequence>
<name>A0A0A9GI35_ARUDO</name>